<dbReference type="EC" id="4.6.1.16" evidence="1"/>
<organism evidence="1 2">
    <name type="scientific">Zalaria obscura</name>
    <dbReference type="NCBI Taxonomy" id="2024903"/>
    <lineage>
        <taxon>Eukaryota</taxon>
        <taxon>Fungi</taxon>
        <taxon>Dikarya</taxon>
        <taxon>Ascomycota</taxon>
        <taxon>Pezizomycotina</taxon>
        <taxon>Dothideomycetes</taxon>
        <taxon>Dothideomycetidae</taxon>
        <taxon>Dothideales</taxon>
        <taxon>Zalariaceae</taxon>
        <taxon>Zalaria</taxon>
    </lineage>
</organism>
<protein>
    <submittedName>
        <fullName evidence="1">tRNA-splicing endonuclease subunit</fullName>
        <ecNumber evidence="1">4.6.1.16</ecNumber>
    </submittedName>
</protein>
<keyword evidence="1" id="KW-0540">Nuclease</keyword>
<evidence type="ECO:0000313" key="2">
    <source>
        <dbReference type="Proteomes" id="UP001320706"/>
    </source>
</evidence>
<dbReference type="EMBL" id="JAMKPW020000019">
    <property type="protein sequence ID" value="KAK8207991.1"/>
    <property type="molecule type" value="Genomic_DNA"/>
</dbReference>
<comment type="caution">
    <text evidence="1">The sequence shown here is derived from an EMBL/GenBank/DDBJ whole genome shotgun (WGS) entry which is preliminary data.</text>
</comment>
<keyword evidence="1" id="KW-0456">Lyase</keyword>
<reference evidence="1" key="1">
    <citation type="submission" date="2024-02" db="EMBL/GenBank/DDBJ databases">
        <title>Metagenome Assembled Genome of Zalaria obscura JY119.</title>
        <authorList>
            <person name="Vighnesh L."/>
            <person name="Jagadeeshwari U."/>
            <person name="Venkata Ramana C."/>
            <person name="Sasikala C."/>
        </authorList>
    </citation>
    <scope>NUCLEOTIDE SEQUENCE</scope>
    <source>
        <strain evidence="1">JY119</strain>
    </source>
</reference>
<keyword evidence="1" id="KW-0378">Hydrolase</keyword>
<gene>
    <name evidence="1" type="primary">SEN34</name>
    <name evidence="1" type="ORF">M8818_004029</name>
</gene>
<dbReference type="Proteomes" id="UP001320706">
    <property type="component" value="Unassembled WGS sequence"/>
</dbReference>
<evidence type="ECO:0000313" key="1">
    <source>
        <dbReference type="EMBL" id="KAK8207991.1"/>
    </source>
</evidence>
<keyword evidence="2" id="KW-1185">Reference proteome</keyword>
<proteinExistence type="predicted"/>
<name>A0ACC3SCQ3_9PEZI</name>
<keyword evidence="1" id="KW-0255">Endonuclease</keyword>
<accession>A0ACC3SCQ3</accession>
<sequence length="339" mass="37367">MAEITVSEPFPIFQVAHRYLLYDVNTVTYARRTHNITGVLIGGLPQAPQQNVFSGIPLELMPEEARLLVEKGVSYIVDDVAAHRKNFLAHGLSAEEKKAFMRSMQRQGVDAAKAQQKKAVEKKKDALKKAEKKGASTENWNDVPDDMFAGPRKSKAARAAEKKAKETAQTDGQKDGAAEDETLFGAPANPVTEWSAGELDPAAQQLHEELGESLKITPTTSYPPIRSEPPPPGEALPLPEVPSSYPVFKHMHENGYFLAPGLRFGCQYMAYPGDPLRFHSHFLCNGMDWDEEFDLLRLVGGGRLGTGVKKGYLIGGEEKKEGAYQESHVRAFCIEWGGM</sequence>